<keyword evidence="13" id="KW-1185">Reference proteome</keyword>
<keyword evidence="2" id="KW-0813">Transport</keyword>
<dbReference type="Gene3D" id="3.40.50.300">
    <property type="entry name" value="P-loop containing nucleotide triphosphate hydrolases"/>
    <property type="match status" value="1"/>
</dbReference>
<dbReference type="EMBL" id="RDSM01000001">
    <property type="protein sequence ID" value="RXH57317.1"/>
    <property type="molecule type" value="Genomic_DNA"/>
</dbReference>
<dbReference type="PANTHER" id="PTHR43394">
    <property type="entry name" value="ATP-DEPENDENT PERMEASE MDL1, MITOCHONDRIAL"/>
    <property type="match status" value="1"/>
</dbReference>
<organism evidence="12 13">
    <name type="scientific">Granulicella sibirica</name>
    <dbReference type="NCBI Taxonomy" id="2479048"/>
    <lineage>
        <taxon>Bacteria</taxon>
        <taxon>Pseudomonadati</taxon>
        <taxon>Acidobacteriota</taxon>
        <taxon>Terriglobia</taxon>
        <taxon>Terriglobales</taxon>
        <taxon>Acidobacteriaceae</taxon>
        <taxon>Granulicella</taxon>
    </lineage>
</organism>
<dbReference type="InterPro" id="IPR039421">
    <property type="entry name" value="Type_1_exporter"/>
</dbReference>
<evidence type="ECO:0000256" key="8">
    <source>
        <dbReference type="ARBA" id="ARBA00023136"/>
    </source>
</evidence>
<feature type="domain" description="ABC transmembrane type-1" evidence="11">
    <location>
        <begin position="41"/>
        <end position="327"/>
    </location>
</feature>
<evidence type="ECO:0000256" key="5">
    <source>
        <dbReference type="ARBA" id="ARBA00022741"/>
    </source>
</evidence>
<evidence type="ECO:0000256" key="1">
    <source>
        <dbReference type="ARBA" id="ARBA00004651"/>
    </source>
</evidence>
<reference evidence="12 13" key="1">
    <citation type="submission" date="2018-11" db="EMBL/GenBank/DDBJ databases">
        <authorList>
            <person name="Mardanov A.V."/>
            <person name="Ravin N.V."/>
            <person name="Dedysh S.N."/>
        </authorList>
    </citation>
    <scope>NUCLEOTIDE SEQUENCE [LARGE SCALE GENOMIC DNA]</scope>
    <source>
        <strain evidence="12 13">AF10</strain>
    </source>
</reference>
<comment type="caution">
    <text evidence="12">The sequence shown here is derived from an EMBL/GenBank/DDBJ whole genome shotgun (WGS) entry which is preliminary data.</text>
</comment>
<dbReference type="InterPro" id="IPR003439">
    <property type="entry name" value="ABC_transporter-like_ATP-bd"/>
</dbReference>
<dbReference type="Proteomes" id="UP000289437">
    <property type="component" value="Unassembled WGS sequence"/>
</dbReference>
<evidence type="ECO:0000313" key="12">
    <source>
        <dbReference type="EMBL" id="RXH57317.1"/>
    </source>
</evidence>
<dbReference type="InterPro" id="IPR027417">
    <property type="entry name" value="P-loop_NTPase"/>
</dbReference>
<evidence type="ECO:0000256" key="6">
    <source>
        <dbReference type="ARBA" id="ARBA00022840"/>
    </source>
</evidence>
<evidence type="ECO:0000256" key="4">
    <source>
        <dbReference type="ARBA" id="ARBA00022692"/>
    </source>
</evidence>
<name>A0A4Q0T292_9BACT</name>
<keyword evidence="3" id="KW-1003">Cell membrane</keyword>
<dbReference type="PROSITE" id="PS50893">
    <property type="entry name" value="ABC_TRANSPORTER_2"/>
    <property type="match status" value="1"/>
</dbReference>
<dbReference type="InterPro" id="IPR017871">
    <property type="entry name" value="ABC_transporter-like_CS"/>
</dbReference>
<keyword evidence="8 9" id="KW-0472">Membrane</keyword>
<evidence type="ECO:0000256" key="7">
    <source>
        <dbReference type="ARBA" id="ARBA00022989"/>
    </source>
</evidence>
<dbReference type="InterPro" id="IPR003593">
    <property type="entry name" value="AAA+_ATPase"/>
</dbReference>
<proteinExistence type="predicted"/>
<keyword evidence="7 9" id="KW-1133">Transmembrane helix</keyword>
<feature type="transmembrane region" description="Helical" evidence="9">
    <location>
        <begin position="38"/>
        <end position="60"/>
    </location>
</feature>
<feature type="transmembrane region" description="Helical" evidence="9">
    <location>
        <begin position="266"/>
        <end position="289"/>
    </location>
</feature>
<keyword evidence="6 12" id="KW-0067">ATP-binding</keyword>
<protein>
    <submittedName>
        <fullName evidence="12">Lipid A export ATP-binding/permease protein MsbA</fullName>
    </submittedName>
</protein>
<dbReference type="SUPFAM" id="SSF52540">
    <property type="entry name" value="P-loop containing nucleoside triphosphate hydrolases"/>
    <property type="match status" value="1"/>
</dbReference>
<dbReference type="InterPro" id="IPR036640">
    <property type="entry name" value="ABC1_TM_sf"/>
</dbReference>
<evidence type="ECO:0000259" key="11">
    <source>
        <dbReference type="PROSITE" id="PS50929"/>
    </source>
</evidence>
<dbReference type="RefSeq" id="WP_241654311.1">
    <property type="nucleotide sequence ID" value="NZ_RDSM01000001.1"/>
</dbReference>
<dbReference type="SMART" id="SM00382">
    <property type="entry name" value="AAA"/>
    <property type="match status" value="1"/>
</dbReference>
<dbReference type="GO" id="GO:0005524">
    <property type="term" value="F:ATP binding"/>
    <property type="evidence" value="ECO:0007669"/>
    <property type="project" value="UniProtKB-KW"/>
</dbReference>
<dbReference type="SUPFAM" id="SSF90123">
    <property type="entry name" value="ABC transporter transmembrane region"/>
    <property type="match status" value="1"/>
</dbReference>
<feature type="domain" description="ABC transporter" evidence="10">
    <location>
        <begin position="362"/>
        <end position="602"/>
    </location>
</feature>
<dbReference type="GO" id="GO:0005886">
    <property type="term" value="C:plasma membrane"/>
    <property type="evidence" value="ECO:0007669"/>
    <property type="project" value="UniProtKB-SubCell"/>
</dbReference>
<feature type="transmembrane region" description="Helical" evidence="9">
    <location>
        <begin position="80"/>
        <end position="101"/>
    </location>
</feature>
<dbReference type="PROSITE" id="PS00211">
    <property type="entry name" value="ABC_TRANSPORTER_1"/>
    <property type="match status" value="1"/>
</dbReference>
<dbReference type="InterPro" id="IPR011527">
    <property type="entry name" value="ABC1_TM_dom"/>
</dbReference>
<dbReference type="PROSITE" id="PS50929">
    <property type="entry name" value="ABC_TM1F"/>
    <property type="match status" value="1"/>
</dbReference>
<dbReference type="Gene3D" id="1.20.1560.10">
    <property type="entry name" value="ABC transporter type 1, transmembrane domain"/>
    <property type="match status" value="1"/>
</dbReference>
<dbReference type="GO" id="GO:0015421">
    <property type="term" value="F:ABC-type oligopeptide transporter activity"/>
    <property type="evidence" value="ECO:0007669"/>
    <property type="project" value="TreeGrafter"/>
</dbReference>
<accession>A0A4Q0T292</accession>
<feature type="transmembrane region" description="Helical" evidence="9">
    <location>
        <begin position="161"/>
        <end position="178"/>
    </location>
</feature>
<evidence type="ECO:0000256" key="9">
    <source>
        <dbReference type="SAM" id="Phobius"/>
    </source>
</evidence>
<reference evidence="13" key="2">
    <citation type="submission" date="2019-02" db="EMBL/GenBank/DDBJ databases">
        <title>Granulicella sibirica sp. nov., a psychrotolerant acidobacterium isolated from an organic soil layer in forested tundra, West Siberia.</title>
        <authorList>
            <person name="Oshkin I.Y."/>
            <person name="Kulichevskaya I.S."/>
            <person name="Rijpstra W.I.C."/>
            <person name="Sinninghe Damste J.S."/>
            <person name="Rakitin A.L."/>
            <person name="Ravin N.V."/>
            <person name="Dedysh S.N."/>
        </authorList>
    </citation>
    <scope>NUCLEOTIDE SEQUENCE [LARGE SCALE GENOMIC DNA]</scope>
    <source>
        <strain evidence="13">AF10</strain>
    </source>
</reference>
<gene>
    <name evidence="12" type="ORF">GRAN_0627</name>
</gene>
<keyword evidence="4 9" id="KW-0812">Transmembrane</keyword>
<comment type="subcellular location">
    <subcellularLocation>
        <location evidence="1">Cell membrane</location>
        <topology evidence="1">Multi-pass membrane protein</topology>
    </subcellularLocation>
</comment>
<evidence type="ECO:0000259" key="10">
    <source>
        <dbReference type="PROSITE" id="PS50893"/>
    </source>
</evidence>
<evidence type="ECO:0000313" key="13">
    <source>
        <dbReference type="Proteomes" id="UP000289437"/>
    </source>
</evidence>
<sequence>MTESNANVNGQSPWRERLSALKNMPPVLKILWDSGPEVVSWGLILRVIVAVLPFAVAKVAQYIITDIAGHLRGEPLPSRFWSLVAAEVALNVVLGLITRAIDYSDSLLANRYTQYVSVRVMEQAARLDLTTYENPVFYDRLERARVQATDRLAMIQQMGRLFQQVITTLVFSAALAWASPWLVLLLALGVLPSFLGETHFAFLGYAKNFRQTTAKRQMDYLREVAGSREGAKEVKLFGLNKFFTERFQALARKIYQEDVALSRSKLIMGGLLGIIGTLGYYGAYVYVIWRTIAGHYDIGQFTFLTAAIQQASSNLQQVFSTASGIADQALFLTDLLAFFAMEPTVRSKPDGLPAPRSIVRGFEFRNVSFTYPGTNRTVLKDFNLTLSPGERIALIGENGQGKTTVVKLITRLYDPTQGQILLDGVDLREYSLEDLHRQIGVIFQDFMRFEMTARENIAVGRVDQTHNQNDIESAAHKSLADTVVVKLSEGYDQMLGRRFEGGVELSGGEWQKMALARAYLRDAQLLILDEPTAALDARSELEVFERFAELTQGKMALLISHRFSTVRMADRIVVLAGGRLIEEGNHQNLMARGGVYAGMFEMQAASYR</sequence>
<dbReference type="GO" id="GO:0016887">
    <property type="term" value="F:ATP hydrolysis activity"/>
    <property type="evidence" value="ECO:0007669"/>
    <property type="project" value="InterPro"/>
</dbReference>
<dbReference type="Pfam" id="PF00005">
    <property type="entry name" value="ABC_tran"/>
    <property type="match status" value="1"/>
</dbReference>
<feature type="transmembrane region" description="Helical" evidence="9">
    <location>
        <begin position="184"/>
        <end position="206"/>
    </location>
</feature>
<dbReference type="Pfam" id="PF00664">
    <property type="entry name" value="ABC_membrane"/>
    <property type="match status" value="1"/>
</dbReference>
<dbReference type="AlphaFoldDB" id="A0A4Q0T292"/>
<evidence type="ECO:0000256" key="2">
    <source>
        <dbReference type="ARBA" id="ARBA00022448"/>
    </source>
</evidence>
<dbReference type="FunFam" id="3.40.50.300:FF:000221">
    <property type="entry name" value="Multidrug ABC transporter ATP-binding protein"/>
    <property type="match status" value="1"/>
</dbReference>
<evidence type="ECO:0000256" key="3">
    <source>
        <dbReference type="ARBA" id="ARBA00022475"/>
    </source>
</evidence>
<dbReference type="PANTHER" id="PTHR43394:SF1">
    <property type="entry name" value="ATP-BINDING CASSETTE SUB-FAMILY B MEMBER 10, MITOCHONDRIAL"/>
    <property type="match status" value="1"/>
</dbReference>
<keyword evidence="5" id="KW-0547">Nucleotide-binding</keyword>